<accession>A0A0B7HFW1</accession>
<evidence type="ECO:0000313" key="3">
    <source>
        <dbReference type="Proteomes" id="UP000038083"/>
    </source>
</evidence>
<name>A0A0B7HFW1_9FLAO</name>
<dbReference type="SUPFAM" id="SSF160631">
    <property type="entry name" value="SMI1/KNR4-like"/>
    <property type="match status" value="1"/>
</dbReference>
<dbReference type="AlphaFoldDB" id="A0A0B7HFW1"/>
<dbReference type="InterPro" id="IPR018958">
    <property type="entry name" value="Knr4/Smi1-like_dom"/>
</dbReference>
<protein>
    <recommendedName>
        <fullName evidence="1">Knr4/Smi1-like domain-containing protein</fullName>
    </recommendedName>
</protein>
<evidence type="ECO:0000259" key="1">
    <source>
        <dbReference type="SMART" id="SM00860"/>
    </source>
</evidence>
<feature type="domain" description="Knr4/Smi1-like" evidence="1">
    <location>
        <begin position="18"/>
        <end position="126"/>
    </location>
</feature>
<dbReference type="OrthoDB" id="515110at2"/>
<sequence>MLAEIKKIYQLPESEYKGFSEKELLLAEKRLNISFPKTLREYYLQFGNTECINQSHNYLFSPEKIHFIGDFLCFYEENQGVVSWGIHKNDLHLDNPPVWGNYDSEAKPNWIIQTQKTSDFWLYMAIYNGVLGGLTYNANALRNTFKENSYISPEAVKYVRENFKKIEKISFVEQEIYQNEFAVISISFEVNNNLQGQATALFLGSSQQEEFDNLLDTLEDLNLQWSYISYEDDENWEDEM</sequence>
<evidence type="ECO:0000313" key="2">
    <source>
        <dbReference type="EMBL" id="CEN38606.1"/>
    </source>
</evidence>
<reference evidence="2 3" key="1">
    <citation type="submission" date="2015-01" db="EMBL/GenBank/DDBJ databases">
        <authorList>
            <person name="MANFREDI Pablo"/>
        </authorList>
    </citation>
    <scope>NUCLEOTIDE SEQUENCE [LARGE SCALE GENOMIC DNA]</scope>
    <source>
        <strain evidence="2 3">Ccy74</strain>
    </source>
</reference>
<gene>
    <name evidence="2" type="ORF">CCYN74_30208</name>
</gene>
<dbReference type="SMART" id="SM00860">
    <property type="entry name" value="SMI1_KNR4"/>
    <property type="match status" value="1"/>
</dbReference>
<dbReference type="InterPro" id="IPR037883">
    <property type="entry name" value="Knr4/Smi1-like_sf"/>
</dbReference>
<proteinExistence type="predicted"/>
<organism evidence="2 3">
    <name type="scientific">Capnocytophaga cynodegmi</name>
    <dbReference type="NCBI Taxonomy" id="28189"/>
    <lineage>
        <taxon>Bacteria</taxon>
        <taxon>Pseudomonadati</taxon>
        <taxon>Bacteroidota</taxon>
        <taxon>Flavobacteriia</taxon>
        <taxon>Flavobacteriales</taxon>
        <taxon>Flavobacteriaceae</taxon>
        <taxon>Capnocytophaga</taxon>
    </lineage>
</organism>
<dbReference type="EMBL" id="CDOG01000023">
    <property type="protein sequence ID" value="CEN38606.1"/>
    <property type="molecule type" value="Genomic_DNA"/>
</dbReference>
<dbReference type="Proteomes" id="UP000038083">
    <property type="component" value="Unassembled WGS sequence"/>
</dbReference>
<dbReference type="RefSeq" id="WP_018278690.1">
    <property type="nucleotide sequence ID" value="NZ_CDOF01000022.1"/>
</dbReference>